<protein>
    <recommendedName>
        <fullName evidence="4">5-bromo-4-chloroindolyl phosphate hydrolysis protein</fullName>
    </recommendedName>
</protein>
<keyword evidence="3" id="KW-1185">Reference proteome</keyword>
<gene>
    <name evidence="2" type="ORF">DXA39_00185</name>
</gene>
<name>A0A3E2TKK5_9FIRM</name>
<dbReference type="InterPro" id="IPR018770">
    <property type="entry name" value="ChloroindolylP_hydrolase"/>
</dbReference>
<dbReference type="EMBL" id="QVEU01000001">
    <property type="protein sequence ID" value="RGB77908.1"/>
    <property type="molecule type" value="Genomic_DNA"/>
</dbReference>
<keyword evidence="1" id="KW-1133">Transmembrane helix</keyword>
<dbReference type="RefSeq" id="WP_117519935.1">
    <property type="nucleotide sequence ID" value="NZ_QVEU01000001.1"/>
</dbReference>
<proteinExistence type="predicted"/>
<evidence type="ECO:0000313" key="2">
    <source>
        <dbReference type="EMBL" id="RGB77908.1"/>
    </source>
</evidence>
<evidence type="ECO:0000256" key="1">
    <source>
        <dbReference type="SAM" id="Phobius"/>
    </source>
</evidence>
<dbReference type="AlphaFoldDB" id="A0A3E2TKK5"/>
<sequence>MIEVSRTIKALIASLLTFFGLLVGLKRSFWIAAILAIGVYTGVYLISKPKMMIGNTDVEALENGEEIQAIFNEFELRIEFLITLADSIKDKSIKTKVIELSRTSKDIKSYLENNPRQITKSRYFLDYYMKTAEEIVKNYSNLDKANVSEDKFKEIKEKTSRSLDLLNEIFKRQRDSYYKDKITQLEVETDLLEQTMKLGGDIK</sequence>
<accession>A0A3E2TKK5</accession>
<evidence type="ECO:0008006" key="4">
    <source>
        <dbReference type="Google" id="ProtNLM"/>
    </source>
</evidence>
<evidence type="ECO:0000313" key="3">
    <source>
        <dbReference type="Proteomes" id="UP000261011"/>
    </source>
</evidence>
<dbReference type="Proteomes" id="UP000261011">
    <property type="component" value="Unassembled WGS sequence"/>
</dbReference>
<dbReference type="OrthoDB" id="1624905at2"/>
<dbReference type="Pfam" id="PF10112">
    <property type="entry name" value="Halogen_Hydrol"/>
    <property type="match status" value="1"/>
</dbReference>
<organism evidence="2 3">
    <name type="scientific">Anaerococcus nagyae</name>
    <dbReference type="NCBI Taxonomy" id="1755241"/>
    <lineage>
        <taxon>Bacteria</taxon>
        <taxon>Bacillati</taxon>
        <taxon>Bacillota</taxon>
        <taxon>Tissierellia</taxon>
        <taxon>Tissierellales</taxon>
        <taxon>Peptoniphilaceae</taxon>
        <taxon>Anaerococcus</taxon>
    </lineage>
</organism>
<keyword evidence="1" id="KW-0472">Membrane</keyword>
<feature type="transmembrane region" description="Helical" evidence="1">
    <location>
        <begin position="29"/>
        <end position="46"/>
    </location>
</feature>
<keyword evidence="1" id="KW-0812">Transmembrane</keyword>
<feature type="transmembrane region" description="Helical" evidence="1">
    <location>
        <begin position="7"/>
        <end position="23"/>
    </location>
</feature>
<comment type="caution">
    <text evidence="2">The sequence shown here is derived from an EMBL/GenBank/DDBJ whole genome shotgun (WGS) entry which is preliminary data.</text>
</comment>
<reference evidence="2 3" key="1">
    <citation type="submission" date="2018-08" db="EMBL/GenBank/DDBJ databases">
        <title>A genome reference for cultivated species of the human gut microbiota.</title>
        <authorList>
            <person name="Zou Y."/>
            <person name="Xue W."/>
            <person name="Luo G."/>
        </authorList>
    </citation>
    <scope>NUCLEOTIDE SEQUENCE [LARGE SCALE GENOMIC DNA]</scope>
    <source>
        <strain evidence="2 3">OF01-3</strain>
    </source>
</reference>